<keyword evidence="2" id="KW-1185">Reference proteome</keyword>
<evidence type="ECO:0000313" key="2">
    <source>
        <dbReference type="Proteomes" id="UP000662857"/>
    </source>
</evidence>
<dbReference type="Proteomes" id="UP000662857">
    <property type="component" value="Chromosome"/>
</dbReference>
<dbReference type="KEGG" id="nhy:JQS43_03430"/>
<evidence type="ECO:0000313" key="1">
    <source>
        <dbReference type="EMBL" id="QSB17087.1"/>
    </source>
</evidence>
<proteinExistence type="predicted"/>
<name>A0A895YGY3_9ACTN</name>
<dbReference type="EMBL" id="CP070499">
    <property type="protein sequence ID" value="QSB17087.1"/>
    <property type="molecule type" value="Genomic_DNA"/>
</dbReference>
<sequence>MAQAAEVTGVPPDELNDDDLLRELSSVHRTRHDTLRHGSDQALIHHDERMLELEDEYLRRFPHREVDPYRLTEGARQR</sequence>
<accession>A0A895YGY3</accession>
<gene>
    <name evidence="1" type="ORF">JQS43_03430</name>
</gene>
<dbReference type="AlphaFoldDB" id="A0A895YGY3"/>
<dbReference type="Pfam" id="PF19655">
    <property type="entry name" value="DUF6158"/>
    <property type="match status" value="1"/>
</dbReference>
<dbReference type="InterPro" id="IPR046156">
    <property type="entry name" value="DUF6158"/>
</dbReference>
<protein>
    <submittedName>
        <fullName evidence="1">Uncharacterized protein</fullName>
    </submittedName>
</protein>
<reference evidence="1" key="1">
    <citation type="submission" date="2021-02" db="EMBL/GenBank/DDBJ databases">
        <title>Natrosporangium hydrolyticum gen. nov., sp. nov, a haloalkaliphilic actinobacterium from a soda solonchak soil.</title>
        <authorList>
            <person name="Sorokin D.Y."/>
            <person name="Khijniak T.V."/>
            <person name="Zakharycheva A.P."/>
            <person name="Boueva O.V."/>
            <person name="Ariskina E.V."/>
            <person name="Hahnke R.L."/>
            <person name="Bunk B."/>
            <person name="Sproer C."/>
            <person name="Schumann P."/>
            <person name="Evtushenko L.I."/>
            <person name="Kublanov I.V."/>
        </authorList>
    </citation>
    <scope>NUCLEOTIDE SEQUENCE</scope>
    <source>
        <strain evidence="1">DSM 106523</strain>
    </source>
</reference>
<organism evidence="1 2">
    <name type="scientific">Natronosporangium hydrolyticum</name>
    <dbReference type="NCBI Taxonomy" id="2811111"/>
    <lineage>
        <taxon>Bacteria</taxon>
        <taxon>Bacillati</taxon>
        <taxon>Actinomycetota</taxon>
        <taxon>Actinomycetes</taxon>
        <taxon>Micromonosporales</taxon>
        <taxon>Micromonosporaceae</taxon>
        <taxon>Natronosporangium</taxon>
    </lineage>
</organism>